<sequence length="200" mass="21641">MQRTPTPVVPLPGQEAAWDYPRPPRVEAGSARIRIVLGGEVVLDSVDSVRVLETSHPPVYYLPRSAFAPGTLEPADGSSFCEFKGAAQYLTVRGGGKVAEAAAWFYPEPAQGYEALAGRVAVYPGRMDYCEVDGERVRPQAGGFYGGWITERVVGPFKGGTRNVALVRDRFRGRPGRIQVPSGSQRISRQLPESGSMMGT</sequence>
<evidence type="ECO:0000256" key="1">
    <source>
        <dbReference type="SAM" id="MobiDB-lite"/>
    </source>
</evidence>
<dbReference type="eggNOG" id="COG2343">
    <property type="taxonomic scope" value="Bacteria"/>
</dbReference>
<dbReference type="Gene3D" id="2.170.150.40">
    <property type="entry name" value="Domain of unknown function (DUF427)"/>
    <property type="match status" value="1"/>
</dbReference>
<gene>
    <name evidence="3" type="ordered locus">Asphe3_08210</name>
</gene>
<dbReference type="InterPro" id="IPR038694">
    <property type="entry name" value="DUF427_sf"/>
</dbReference>
<reference evidence="3 4" key="1">
    <citation type="journal article" date="2011" name="Stand. Genomic Sci.">
        <title>Complete genome sequence of Arthrobacter phenanthrenivorans type strain (Sphe3).</title>
        <authorList>
            <person name="Kallimanis A."/>
            <person name="Labutti K.M."/>
            <person name="Lapidus A."/>
            <person name="Clum A."/>
            <person name="Lykidis A."/>
            <person name="Mavromatis K."/>
            <person name="Pagani I."/>
            <person name="Liolios K."/>
            <person name="Ivanova N."/>
            <person name="Goodwin L."/>
            <person name="Pitluck S."/>
            <person name="Chen A."/>
            <person name="Palaniappan K."/>
            <person name="Markowitz V."/>
            <person name="Bristow J."/>
            <person name="Velentzas A.D."/>
            <person name="Perisynakis A."/>
            <person name="Ouzounis C.C."/>
            <person name="Kyrpides N.C."/>
            <person name="Koukkou A.I."/>
            <person name="Drainas C."/>
        </authorList>
    </citation>
    <scope>NUCLEOTIDE SEQUENCE [LARGE SCALE GENOMIC DNA]</scope>
    <source>
        <strain evidence="4">DSM 18606 / JCM 16027 / LMG 23796 / Sphe3</strain>
    </source>
</reference>
<dbReference type="RefSeq" id="WP_013599959.1">
    <property type="nucleotide sequence ID" value="NC_015145.1"/>
</dbReference>
<protein>
    <submittedName>
        <fullName evidence="3">Uncharacterized conserved protein</fullName>
    </submittedName>
</protein>
<dbReference type="AlphaFoldDB" id="F0M1S3"/>
<dbReference type="Proteomes" id="UP000008639">
    <property type="component" value="Chromosome"/>
</dbReference>
<dbReference type="OrthoDB" id="285364at2"/>
<feature type="compositionally biased region" description="Polar residues" evidence="1">
    <location>
        <begin position="181"/>
        <end position="200"/>
    </location>
</feature>
<feature type="domain" description="DUF427" evidence="2">
    <location>
        <begin position="33"/>
        <end position="124"/>
    </location>
</feature>
<evidence type="ECO:0000313" key="3">
    <source>
        <dbReference type="EMBL" id="ADX72019.1"/>
    </source>
</evidence>
<feature type="region of interest" description="Disordered" evidence="1">
    <location>
        <begin position="175"/>
        <end position="200"/>
    </location>
</feature>
<dbReference type="PANTHER" id="PTHR43058:SF1">
    <property type="entry name" value="DUF427 DOMAIN-CONTAINING PROTEIN"/>
    <property type="match status" value="1"/>
</dbReference>
<dbReference type="KEGG" id="apn:Asphe3_08210"/>
<proteinExistence type="predicted"/>
<evidence type="ECO:0000259" key="2">
    <source>
        <dbReference type="Pfam" id="PF04248"/>
    </source>
</evidence>
<dbReference type="STRING" id="930171.Asphe3_08210"/>
<organism evidence="3 4">
    <name type="scientific">Pseudarthrobacter phenanthrenivorans (strain DSM 18606 / JCM 16027 / LMG 23796 / Sphe3)</name>
    <name type="common">Arthrobacter phenanthrenivorans</name>
    <dbReference type="NCBI Taxonomy" id="930171"/>
    <lineage>
        <taxon>Bacteria</taxon>
        <taxon>Bacillati</taxon>
        <taxon>Actinomycetota</taxon>
        <taxon>Actinomycetes</taxon>
        <taxon>Micrococcales</taxon>
        <taxon>Micrococcaceae</taxon>
        <taxon>Pseudarthrobacter</taxon>
    </lineage>
</organism>
<dbReference type="Pfam" id="PF04248">
    <property type="entry name" value="NTP_transf_9"/>
    <property type="match status" value="1"/>
</dbReference>
<dbReference type="InterPro" id="IPR007361">
    <property type="entry name" value="DUF427"/>
</dbReference>
<dbReference type="EMBL" id="CP002379">
    <property type="protein sequence ID" value="ADX72019.1"/>
    <property type="molecule type" value="Genomic_DNA"/>
</dbReference>
<dbReference type="PANTHER" id="PTHR43058">
    <property type="entry name" value="SLR0655 PROTEIN"/>
    <property type="match status" value="1"/>
</dbReference>
<accession>F0M1S3</accession>
<dbReference type="HOGENOM" id="CLU_103537_0_0_11"/>
<name>F0M1S3_PSEPM</name>
<evidence type="ECO:0000313" key="4">
    <source>
        <dbReference type="Proteomes" id="UP000008639"/>
    </source>
</evidence>